<evidence type="ECO:0000313" key="5">
    <source>
        <dbReference type="Proteomes" id="UP000199452"/>
    </source>
</evidence>
<dbReference type="EMBL" id="FMYP01000048">
    <property type="protein sequence ID" value="SDC74922.1"/>
    <property type="molecule type" value="Genomic_DNA"/>
</dbReference>
<dbReference type="AlphaFoldDB" id="A0A1G6P412"/>
<dbReference type="SMART" id="SM00850">
    <property type="entry name" value="LytTR"/>
    <property type="match status" value="1"/>
</dbReference>
<keyword evidence="5" id="KW-1185">Reference proteome</keyword>
<dbReference type="Gene3D" id="3.40.50.2300">
    <property type="match status" value="1"/>
</dbReference>
<dbReference type="Gene3D" id="2.40.50.1020">
    <property type="entry name" value="LytTr DNA-binding domain"/>
    <property type="match status" value="1"/>
</dbReference>
<keyword evidence="1" id="KW-0597">Phosphoprotein</keyword>
<dbReference type="Proteomes" id="UP000199452">
    <property type="component" value="Unassembled WGS sequence"/>
</dbReference>
<sequence>MPNSPRKVLVVEDEIIIADSIVKSLNSVGYISFEPALNYSQAIESMEKELPDIAIIDIQLSGVKDGVDLAEIINSQYRIPFIFLTSNSDQNTLERAKQTKPSAYLLKPFTKQDIYTSLEIALYNFDQKKEQITEPTVYEPYLLVKKGTSYHKIVFDDIVFLKSEHVYLEIVTRQNQKYVVRTSLTDYLKKLPSNFARVHRSYAVNIRFIEKINSNEIVLPEYSIPLSKDYRKELLKNFG</sequence>
<protein>
    <submittedName>
        <fullName evidence="4">Two component transcriptional regulator, LytTR family</fullName>
    </submittedName>
</protein>
<dbReference type="GO" id="GO:0003677">
    <property type="term" value="F:DNA binding"/>
    <property type="evidence" value="ECO:0007669"/>
    <property type="project" value="InterPro"/>
</dbReference>
<evidence type="ECO:0000259" key="3">
    <source>
        <dbReference type="PROSITE" id="PS50930"/>
    </source>
</evidence>
<evidence type="ECO:0000256" key="1">
    <source>
        <dbReference type="PROSITE-ProRule" id="PRU00169"/>
    </source>
</evidence>
<dbReference type="PANTHER" id="PTHR37299:SF1">
    <property type="entry name" value="STAGE 0 SPORULATION PROTEIN A HOMOLOG"/>
    <property type="match status" value="1"/>
</dbReference>
<dbReference type="SUPFAM" id="SSF52172">
    <property type="entry name" value="CheY-like"/>
    <property type="match status" value="1"/>
</dbReference>
<gene>
    <name evidence="4" type="ORF">SAMN05216323_104822</name>
</gene>
<dbReference type="SMART" id="SM00448">
    <property type="entry name" value="REC"/>
    <property type="match status" value="1"/>
</dbReference>
<proteinExistence type="predicted"/>
<dbReference type="GO" id="GO:0000156">
    <property type="term" value="F:phosphorelay response regulator activity"/>
    <property type="evidence" value="ECO:0007669"/>
    <property type="project" value="InterPro"/>
</dbReference>
<reference evidence="4 5" key="1">
    <citation type="submission" date="2016-09" db="EMBL/GenBank/DDBJ databases">
        <authorList>
            <person name="Capua I."/>
            <person name="De Benedictis P."/>
            <person name="Joannis T."/>
            <person name="Lombin L.H."/>
            <person name="Cattoli G."/>
        </authorList>
    </citation>
    <scope>NUCLEOTIDE SEQUENCE [LARGE SCALE GENOMIC DNA]</scope>
    <source>
        <strain evidence="4 5">A7P-90m</strain>
    </source>
</reference>
<dbReference type="RefSeq" id="WP_092439421.1">
    <property type="nucleotide sequence ID" value="NZ_FMYP01000048.1"/>
</dbReference>
<dbReference type="PROSITE" id="PS50110">
    <property type="entry name" value="RESPONSE_REGULATORY"/>
    <property type="match status" value="1"/>
</dbReference>
<evidence type="ECO:0000313" key="4">
    <source>
        <dbReference type="EMBL" id="SDC74922.1"/>
    </source>
</evidence>
<dbReference type="PANTHER" id="PTHR37299">
    <property type="entry name" value="TRANSCRIPTIONAL REGULATOR-RELATED"/>
    <property type="match status" value="1"/>
</dbReference>
<feature type="domain" description="Response regulatory" evidence="2">
    <location>
        <begin position="7"/>
        <end position="122"/>
    </location>
</feature>
<accession>A0A1G6P412</accession>
<dbReference type="InterPro" id="IPR046947">
    <property type="entry name" value="LytR-like"/>
</dbReference>
<dbReference type="CDD" id="cd17534">
    <property type="entry name" value="REC_DC-like"/>
    <property type="match status" value="1"/>
</dbReference>
<organism evidence="4 5">
    <name type="scientific">Williamwhitmania taraxaci</name>
    <dbReference type="NCBI Taxonomy" id="1640674"/>
    <lineage>
        <taxon>Bacteria</taxon>
        <taxon>Pseudomonadati</taxon>
        <taxon>Bacteroidota</taxon>
        <taxon>Bacteroidia</taxon>
        <taxon>Bacteroidales</taxon>
        <taxon>Williamwhitmaniaceae</taxon>
        <taxon>Williamwhitmania</taxon>
    </lineage>
</organism>
<dbReference type="InterPro" id="IPR001789">
    <property type="entry name" value="Sig_transdc_resp-reg_receiver"/>
</dbReference>
<feature type="modified residue" description="4-aspartylphosphate" evidence="1">
    <location>
        <position position="57"/>
    </location>
</feature>
<dbReference type="STRING" id="1640674.SAMN05216323_104822"/>
<dbReference type="Pfam" id="PF00072">
    <property type="entry name" value="Response_reg"/>
    <property type="match status" value="1"/>
</dbReference>
<dbReference type="Pfam" id="PF04397">
    <property type="entry name" value="LytTR"/>
    <property type="match status" value="1"/>
</dbReference>
<dbReference type="PROSITE" id="PS50930">
    <property type="entry name" value="HTH_LYTTR"/>
    <property type="match status" value="1"/>
</dbReference>
<name>A0A1G6P412_9BACT</name>
<evidence type="ECO:0000259" key="2">
    <source>
        <dbReference type="PROSITE" id="PS50110"/>
    </source>
</evidence>
<dbReference type="OrthoDB" id="1116942at2"/>
<dbReference type="InterPro" id="IPR007492">
    <property type="entry name" value="LytTR_DNA-bd_dom"/>
</dbReference>
<feature type="domain" description="HTH LytTR-type" evidence="3">
    <location>
        <begin position="142"/>
        <end position="239"/>
    </location>
</feature>
<dbReference type="InterPro" id="IPR011006">
    <property type="entry name" value="CheY-like_superfamily"/>
</dbReference>